<gene>
    <name evidence="1" type="ORF">ALC56_06283</name>
</gene>
<dbReference type="EMBL" id="KQ981610">
    <property type="protein sequence ID" value="KYN39357.1"/>
    <property type="molecule type" value="Genomic_DNA"/>
</dbReference>
<organism evidence="1 2">
    <name type="scientific">Trachymyrmex septentrionalis</name>
    <dbReference type="NCBI Taxonomy" id="34720"/>
    <lineage>
        <taxon>Eukaryota</taxon>
        <taxon>Metazoa</taxon>
        <taxon>Ecdysozoa</taxon>
        <taxon>Arthropoda</taxon>
        <taxon>Hexapoda</taxon>
        <taxon>Insecta</taxon>
        <taxon>Pterygota</taxon>
        <taxon>Neoptera</taxon>
        <taxon>Endopterygota</taxon>
        <taxon>Hymenoptera</taxon>
        <taxon>Apocrita</taxon>
        <taxon>Aculeata</taxon>
        <taxon>Formicoidea</taxon>
        <taxon>Formicidae</taxon>
        <taxon>Myrmicinae</taxon>
        <taxon>Trachymyrmex</taxon>
    </lineage>
</organism>
<evidence type="ECO:0000313" key="1">
    <source>
        <dbReference type="EMBL" id="KYN39357.1"/>
    </source>
</evidence>
<sequence length="154" mass="17271">RPNQCKQLDIAGNISFLRTARRSTAKRAQTTATAVEGGRGEGCKELRRQKEDLGTALHKPVRIHQLADYSPPYEISTDTLFPIRASVVIMAYGHLLCAQCRRGVDQTWDHVVVYPRMFTGHSLDIVEDLFALRITTVRKSKLTPLADVSQYSDS</sequence>
<feature type="non-terminal residue" evidence="1">
    <location>
        <position position="1"/>
    </location>
</feature>
<dbReference type="Proteomes" id="UP000078541">
    <property type="component" value="Unassembled WGS sequence"/>
</dbReference>
<evidence type="ECO:0000313" key="2">
    <source>
        <dbReference type="Proteomes" id="UP000078541"/>
    </source>
</evidence>
<dbReference type="AlphaFoldDB" id="A0A195FGK0"/>
<proteinExistence type="predicted"/>
<keyword evidence="2" id="KW-1185">Reference proteome</keyword>
<reference evidence="1 2" key="1">
    <citation type="submission" date="2016-03" db="EMBL/GenBank/DDBJ databases">
        <title>Trachymyrmex septentrionalis WGS genome.</title>
        <authorList>
            <person name="Nygaard S."/>
            <person name="Hu H."/>
            <person name="Boomsma J."/>
            <person name="Zhang G."/>
        </authorList>
    </citation>
    <scope>NUCLEOTIDE SEQUENCE [LARGE SCALE GENOMIC DNA]</scope>
    <source>
        <strain evidence="1">Tsep2-gDNA-1</strain>
        <tissue evidence="1">Whole body</tissue>
    </source>
</reference>
<accession>A0A195FGK0</accession>
<name>A0A195FGK0_9HYME</name>
<protein>
    <submittedName>
        <fullName evidence="1">Uncharacterized protein</fullName>
    </submittedName>
</protein>